<feature type="transmembrane region" description="Helical" evidence="9">
    <location>
        <begin position="320"/>
        <end position="340"/>
    </location>
</feature>
<evidence type="ECO:0000259" key="10">
    <source>
        <dbReference type="Pfam" id="PF01769"/>
    </source>
</evidence>
<evidence type="ECO:0000256" key="4">
    <source>
        <dbReference type="ARBA" id="ARBA00022692"/>
    </source>
</evidence>
<dbReference type="GO" id="GO:0008324">
    <property type="term" value="F:monoatomic cation transmembrane transporter activity"/>
    <property type="evidence" value="ECO:0007669"/>
    <property type="project" value="InterPro"/>
</dbReference>
<comment type="subcellular location">
    <subcellularLocation>
        <location evidence="1">Membrane</location>
        <topology evidence="1">Multi-pass membrane protein</topology>
    </subcellularLocation>
</comment>
<feature type="transmembrane region" description="Helical" evidence="9">
    <location>
        <begin position="117"/>
        <end position="146"/>
    </location>
</feature>
<keyword evidence="4 9" id="KW-0812">Transmembrane</keyword>
<dbReference type="InterPro" id="IPR006667">
    <property type="entry name" value="SLC41_membr_dom"/>
</dbReference>
<comment type="similarity">
    <text evidence="2">Belongs to the SLC41A transporter family.</text>
</comment>
<dbReference type="InterPro" id="IPR045349">
    <property type="entry name" value="SLC41A1-3"/>
</dbReference>
<dbReference type="GO" id="GO:0005886">
    <property type="term" value="C:plasma membrane"/>
    <property type="evidence" value="ECO:0007669"/>
    <property type="project" value="TreeGrafter"/>
</dbReference>
<dbReference type="Pfam" id="PF01769">
    <property type="entry name" value="MgtE"/>
    <property type="match status" value="2"/>
</dbReference>
<keyword evidence="6 9" id="KW-1133">Transmembrane helix</keyword>
<dbReference type="Gene3D" id="1.10.357.20">
    <property type="entry name" value="SLC41 divalent cation transporters, integral membrane domain"/>
    <property type="match status" value="2"/>
</dbReference>
<keyword evidence="5" id="KW-0460">Magnesium</keyword>
<reference evidence="11" key="1">
    <citation type="submission" date="2022-01" db="EMBL/GenBank/DDBJ databases">
        <authorList>
            <person name="King R."/>
        </authorList>
    </citation>
    <scope>NUCLEOTIDE SEQUENCE</scope>
</reference>
<dbReference type="EMBL" id="OU896721">
    <property type="protein sequence ID" value="CAG9817338.1"/>
    <property type="molecule type" value="Genomic_DNA"/>
</dbReference>
<name>A0A9N9X1V8_PHACE</name>
<reference evidence="11" key="2">
    <citation type="submission" date="2022-10" db="EMBL/GenBank/DDBJ databases">
        <authorList>
            <consortium name="ENA_rothamsted_submissions"/>
            <consortium name="culmorum"/>
            <person name="King R."/>
        </authorList>
    </citation>
    <scope>NUCLEOTIDE SEQUENCE</scope>
</reference>
<evidence type="ECO:0000313" key="11">
    <source>
        <dbReference type="EMBL" id="CAG9817338.1"/>
    </source>
</evidence>
<evidence type="ECO:0000256" key="1">
    <source>
        <dbReference type="ARBA" id="ARBA00004141"/>
    </source>
</evidence>
<feature type="transmembrane region" description="Helical" evidence="9">
    <location>
        <begin position="390"/>
        <end position="410"/>
    </location>
</feature>
<proteinExistence type="inferred from homology"/>
<evidence type="ECO:0000256" key="7">
    <source>
        <dbReference type="ARBA" id="ARBA00023065"/>
    </source>
</evidence>
<dbReference type="AlphaFoldDB" id="A0A9N9X1V8"/>
<dbReference type="PANTHER" id="PTHR16228">
    <property type="entry name" value="DIVALENT CATION TRANSPORTER SOLUTE CARRIER FAMILY 41"/>
    <property type="match status" value="1"/>
</dbReference>
<organism evidence="11 12">
    <name type="scientific">Phaedon cochleariae</name>
    <name type="common">Mustard beetle</name>
    <dbReference type="NCBI Taxonomy" id="80249"/>
    <lineage>
        <taxon>Eukaryota</taxon>
        <taxon>Metazoa</taxon>
        <taxon>Ecdysozoa</taxon>
        <taxon>Arthropoda</taxon>
        <taxon>Hexapoda</taxon>
        <taxon>Insecta</taxon>
        <taxon>Pterygota</taxon>
        <taxon>Neoptera</taxon>
        <taxon>Endopterygota</taxon>
        <taxon>Coleoptera</taxon>
        <taxon>Polyphaga</taxon>
        <taxon>Cucujiformia</taxon>
        <taxon>Chrysomeloidea</taxon>
        <taxon>Chrysomelidae</taxon>
        <taxon>Chrysomelinae</taxon>
        <taxon>Chrysomelini</taxon>
        <taxon>Phaedon</taxon>
    </lineage>
</organism>
<protein>
    <recommendedName>
        <fullName evidence="10">SLC41A/MgtE integral membrane domain-containing protein</fullName>
    </recommendedName>
</protein>
<evidence type="ECO:0000256" key="9">
    <source>
        <dbReference type="SAM" id="Phobius"/>
    </source>
</evidence>
<keyword evidence="12" id="KW-1185">Reference proteome</keyword>
<evidence type="ECO:0000256" key="2">
    <source>
        <dbReference type="ARBA" id="ARBA00009749"/>
    </source>
</evidence>
<feature type="transmembrane region" description="Helical" evidence="9">
    <location>
        <begin position="346"/>
        <end position="369"/>
    </location>
</feature>
<feature type="transmembrane region" description="Helical" evidence="9">
    <location>
        <begin position="225"/>
        <end position="243"/>
    </location>
</feature>
<keyword evidence="7" id="KW-0406">Ion transport</keyword>
<dbReference type="PANTHER" id="PTHR16228:SF26">
    <property type="entry name" value="SOLUTE CARRIER FAMILY 41 MEMBER 1-LIKE PROTEIN"/>
    <property type="match status" value="1"/>
</dbReference>
<dbReference type="InterPro" id="IPR036739">
    <property type="entry name" value="SLC41_membr_dom_sf"/>
</dbReference>
<feature type="transmembrane region" description="Helical" evidence="9">
    <location>
        <begin position="76"/>
        <end position="96"/>
    </location>
</feature>
<keyword evidence="3" id="KW-0813">Transport</keyword>
<dbReference type="Proteomes" id="UP001153737">
    <property type="component" value="Chromosome 15"/>
</dbReference>
<feature type="transmembrane region" description="Helical" evidence="9">
    <location>
        <begin position="152"/>
        <end position="183"/>
    </location>
</feature>
<keyword evidence="8 9" id="KW-0472">Membrane</keyword>
<dbReference type="OrthoDB" id="5791097at2759"/>
<feature type="domain" description="SLC41A/MgtE integral membrane" evidence="10">
    <location>
        <begin position="80"/>
        <end position="213"/>
    </location>
</feature>
<evidence type="ECO:0000256" key="5">
    <source>
        <dbReference type="ARBA" id="ARBA00022842"/>
    </source>
</evidence>
<evidence type="ECO:0000256" key="8">
    <source>
        <dbReference type="ARBA" id="ARBA00023136"/>
    </source>
</evidence>
<evidence type="ECO:0000256" key="3">
    <source>
        <dbReference type="ARBA" id="ARBA00022448"/>
    </source>
</evidence>
<feature type="transmembrane region" description="Helical" evidence="9">
    <location>
        <begin position="36"/>
        <end position="64"/>
    </location>
</feature>
<evidence type="ECO:0000256" key="6">
    <source>
        <dbReference type="ARBA" id="ARBA00022989"/>
    </source>
</evidence>
<dbReference type="FunFam" id="1.10.357.20:FF:000001">
    <property type="entry name" value="Solute carrier family 41 member 2"/>
    <property type="match status" value="1"/>
</dbReference>
<feature type="transmembrane region" description="Helical" evidence="9">
    <location>
        <begin position="195"/>
        <end position="219"/>
    </location>
</feature>
<gene>
    <name evidence="11" type="ORF">PHAECO_LOCUS4684</name>
</gene>
<feature type="domain" description="SLC41A/MgtE integral membrane" evidence="10">
    <location>
        <begin position="263"/>
        <end position="405"/>
    </location>
</feature>
<evidence type="ECO:0000313" key="12">
    <source>
        <dbReference type="Proteomes" id="UP001153737"/>
    </source>
</evidence>
<sequence length="421" mass="45915">MEVYTIQGFDNIEPISTNVAFSKNIKQQAKTRTEKWYHVIIQVSIPFLIAGVGTTAAGLVMAYVSKQAVFQEVKTLFILVPALLGLKGNLDMCLASRLSTQANLGHMKSKNDMLKMIFGNVLLVQIQAIVASCIASIYAIAASAVIKNTFSWSYTLLVITSSVLSATISCFVLDLALIVMILFSRKINWNPDNLATPMAASIGDVVSLIVFSIFANYLFDLLDDFAWAIGLILAMYLVVLLPVSGGMILDLAVDVFNGYAIFQPIINGIGGNLVSVHASRTSTMLHKTSIFGMIPTNTKIFAGPWSALIKGVYPAKTARLLILISLPGHTLFVFAADAIYNGSSTVSAVFVLTYLSVGLIQIMILLYVCHIMVHLMWKNEIDPDNSAIPYLTAFGDLLGSALLLLGFQFLRSVHREYQTVH</sequence>
<dbReference type="SUPFAM" id="SSF161093">
    <property type="entry name" value="MgtE membrane domain-like"/>
    <property type="match status" value="2"/>
</dbReference>
<accession>A0A9N9X1V8</accession>